<feature type="transmembrane region" description="Helical" evidence="1">
    <location>
        <begin position="71"/>
        <end position="92"/>
    </location>
</feature>
<keyword evidence="1" id="KW-0472">Membrane</keyword>
<name>A0A6M2E165_XENCH</name>
<dbReference type="AlphaFoldDB" id="A0A6M2E165"/>
<dbReference type="EMBL" id="GIIL01007894">
    <property type="protein sequence ID" value="NOV51620.1"/>
    <property type="molecule type" value="Transcribed_RNA"/>
</dbReference>
<feature type="transmembrane region" description="Helical" evidence="1">
    <location>
        <begin position="228"/>
        <end position="252"/>
    </location>
</feature>
<organism evidence="2">
    <name type="scientific">Xenopsylla cheopis</name>
    <name type="common">Oriental rat flea</name>
    <name type="synonym">Pulex cheopis</name>
    <dbReference type="NCBI Taxonomy" id="163159"/>
    <lineage>
        <taxon>Eukaryota</taxon>
        <taxon>Metazoa</taxon>
        <taxon>Ecdysozoa</taxon>
        <taxon>Arthropoda</taxon>
        <taxon>Hexapoda</taxon>
        <taxon>Insecta</taxon>
        <taxon>Pterygota</taxon>
        <taxon>Neoptera</taxon>
        <taxon>Endopterygota</taxon>
        <taxon>Siphonaptera</taxon>
        <taxon>Pulicidae</taxon>
        <taxon>Xenopsyllinae</taxon>
        <taxon>Xenopsylla</taxon>
    </lineage>
</organism>
<reference evidence="2" key="1">
    <citation type="submission" date="2020-03" db="EMBL/GenBank/DDBJ databases">
        <title>Transcriptomic Profiling of the Digestive Tract of the Rat Flea, Xenopsylla cheopis, Following Blood Feeding and Infection with Yersinia pestis.</title>
        <authorList>
            <person name="Bland D.M."/>
            <person name="Martens C.A."/>
            <person name="Virtaneva K."/>
            <person name="Kanakabandi K."/>
            <person name="Long D."/>
            <person name="Rosenke R."/>
            <person name="Saturday G.A."/>
            <person name="Hoyt F.H."/>
            <person name="Bruno D.P."/>
            <person name="Ribeiro J.M.C."/>
            <person name="Hinnebusch J."/>
        </authorList>
    </citation>
    <scope>NUCLEOTIDE SEQUENCE</scope>
</reference>
<feature type="transmembrane region" description="Helical" evidence="1">
    <location>
        <begin position="12"/>
        <end position="32"/>
    </location>
</feature>
<feature type="transmembrane region" description="Helical" evidence="1">
    <location>
        <begin position="148"/>
        <end position="171"/>
    </location>
</feature>
<keyword evidence="1" id="KW-0812">Transmembrane</keyword>
<proteinExistence type="predicted"/>
<sequence length="263" mass="29617">MIQYLSERWLTTIYGLIMVCGTICSAACAVAWNHWKFVLDTCTIDVTCGCILNARSTYRYFTGGHVSHCHWAVYGLLPAIAVALVFFLYHGYRVCINNKGKPLESYEETVVTSRSREHISMVTRVPDKSGLDRGQNDEEALHLCWPPAAAICTLVFLHTLVYASMLTAGYYKSCYEYRSELVKILGAAGNQVAVIQSRLSCTSIFDFMDYLQPDVRDRHRGDFINTAAALQSALVTSWISVFAWLLALYLNVGQARRTRALRQ</sequence>
<accession>A0A6M2E165</accession>
<evidence type="ECO:0000313" key="2">
    <source>
        <dbReference type="EMBL" id="NOV51620.1"/>
    </source>
</evidence>
<evidence type="ECO:0000256" key="1">
    <source>
        <dbReference type="SAM" id="Phobius"/>
    </source>
</evidence>
<keyword evidence="1" id="KW-1133">Transmembrane helix</keyword>
<protein>
    <submittedName>
        <fullName evidence="2">Uncharacterized protein</fullName>
    </submittedName>
</protein>